<dbReference type="Gene3D" id="3.40.50.12780">
    <property type="entry name" value="N-terminal domain of ligase-like"/>
    <property type="match status" value="1"/>
</dbReference>
<dbReference type="Pfam" id="PF00501">
    <property type="entry name" value="AMP-binding"/>
    <property type="match status" value="1"/>
</dbReference>
<name>A0ABP6LC01_9ACTN</name>
<sequence>MSTLVPVWLAGPASTITGLHSGDDPAQLRFRTWAQVRDDATELAAGLAHAGIGRGDVVAVLAGDPGDVADLVQAIWMRGASFTMLHQPTPRTDLQVWLDETREVIAMLGATALVAGDPFAQPLADAGMDVGTRFIPVAALAGHDAVPLVDIEAPDTAILQLTSGSTGTPKAVAITFDNVAHNHAAMLASVEPTGRDVAVSWLPLYHDMGLIGLLLMPMLEQADAVITTPLAFLRKPESWAELITRFGGTCTAAPNFAYAVLAKRLRRAPDGAYDLSSLRVAINGAEPIDEKSVELFVRAGARFGLRPEAMMPSYGMAETTLAVSFDSQHTRFAVDTIDAHAAEADGSVVRVGESVRTHVRLGRPVPGIEVRIVDDEKAELPVDRIGTVLVRGGAVTSRYLTPTGFCSAVDERGWLDTGDLGYRTGAGEIVVAGRKKDIIIVSGRNLSPTVIERAAGTVEGIRAGNAAAIAIRRRDGREGIAVVAESDVAHDSAQVSRIHDEVARAVFDVVGVPVSAVTLIGRGELPKTPSGKIRRHCAADLVVAG</sequence>
<evidence type="ECO:0000313" key="3">
    <source>
        <dbReference type="EMBL" id="GAA3036579.1"/>
    </source>
</evidence>
<dbReference type="InterPro" id="IPR020845">
    <property type="entry name" value="AMP-binding_CS"/>
</dbReference>
<evidence type="ECO:0000259" key="2">
    <source>
        <dbReference type="Pfam" id="PF00501"/>
    </source>
</evidence>
<keyword evidence="4" id="KW-1185">Reference proteome</keyword>
<reference evidence="4" key="1">
    <citation type="journal article" date="2019" name="Int. J. Syst. Evol. Microbiol.">
        <title>The Global Catalogue of Microorganisms (GCM) 10K type strain sequencing project: providing services to taxonomists for standard genome sequencing and annotation.</title>
        <authorList>
            <consortium name="The Broad Institute Genomics Platform"/>
            <consortium name="The Broad Institute Genome Sequencing Center for Infectious Disease"/>
            <person name="Wu L."/>
            <person name="Ma J."/>
        </authorList>
    </citation>
    <scope>NUCLEOTIDE SEQUENCE [LARGE SCALE GENOMIC DNA]</scope>
    <source>
        <strain evidence="4">JCM 14234</strain>
    </source>
</reference>
<dbReference type="PROSITE" id="PS00455">
    <property type="entry name" value="AMP_BINDING"/>
    <property type="match status" value="1"/>
</dbReference>
<dbReference type="PANTHER" id="PTHR22754">
    <property type="entry name" value="DISCO-INTERACTING PROTEIN 2 DIP2 -RELATED"/>
    <property type="match status" value="1"/>
</dbReference>
<dbReference type="SUPFAM" id="SSF56801">
    <property type="entry name" value="Acetyl-CoA synthetase-like"/>
    <property type="match status" value="1"/>
</dbReference>
<protein>
    <submittedName>
        <fullName evidence="3">Fatty acyl-AMP ligase</fullName>
    </submittedName>
</protein>
<dbReference type="GO" id="GO:0016874">
    <property type="term" value="F:ligase activity"/>
    <property type="evidence" value="ECO:0007669"/>
    <property type="project" value="UniProtKB-KW"/>
</dbReference>
<organism evidence="3 4">
    <name type="scientific">Gordonia defluvii</name>
    <dbReference type="NCBI Taxonomy" id="283718"/>
    <lineage>
        <taxon>Bacteria</taxon>
        <taxon>Bacillati</taxon>
        <taxon>Actinomycetota</taxon>
        <taxon>Actinomycetes</taxon>
        <taxon>Mycobacteriales</taxon>
        <taxon>Gordoniaceae</taxon>
        <taxon>Gordonia</taxon>
    </lineage>
</organism>
<keyword evidence="3" id="KW-0436">Ligase</keyword>
<gene>
    <name evidence="3" type="ORF">GCM10010528_16590</name>
</gene>
<feature type="domain" description="AMP-dependent synthetase/ligase" evidence="2">
    <location>
        <begin position="31"/>
        <end position="400"/>
    </location>
</feature>
<dbReference type="InterPro" id="IPR045851">
    <property type="entry name" value="AMP-bd_C_sf"/>
</dbReference>
<proteinExistence type="inferred from homology"/>
<accession>A0ABP6LC01</accession>
<comment type="caution">
    <text evidence="3">The sequence shown here is derived from an EMBL/GenBank/DDBJ whole genome shotgun (WGS) entry which is preliminary data.</text>
</comment>
<dbReference type="RefSeq" id="WP_290713638.1">
    <property type="nucleotide sequence ID" value="NZ_BAAAVS010000023.1"/>
</dbReference>
<evidence type="ECO:0000313" key="4">
    <source>
        <dbReference type="Proteomes" id="UP001501035"/>
    </source>
</evidence>
<dbReference type="Gene3D" id="3.30.300.30">
    <property type="match status" value="1"/>
</dbReference>
<dbReference type="InterPro" id="IPR042099">
    <property type="entry name" value="ANL_N_sf"/>
</dbReference>
<dbReference type="InterPro" id="IPR000873">
    <property type="entry name" value="AMP-dep_synth/lig_dom"/>
</dbReference>
<dbReference type="EMBL" id="BAAAVS010000023">
    <property type="protein sequence ID" value="GAA3036579.1"/>
    <property type="molecule type" value="Genomic_DNA"/>
</dbReference>
<evidence type="ECO:0000256" key="1">
    <source>
        <dbReference type="ARBA" id="ARBA00006432"/>
    </source>
</evidence>
<comment type="similarity">
    <text evidence="1">Belongs to the ATP-dependent AMP-binding enzyme family.</text>
</comment>
<dbReference type="PANTHER" id="PTHR22754:SF32">
    <property type="entry name" value="DISCO-INTERACTING PROTEIN 2"/>
    <property type="match status" value="1"/>
</dbReference>
<dbReference type="NCBIfam" id="NF005850">
    <property type="entry name" value="PRK07768.1"/>
    <property type="match status" value="1"/>
</dbReference>
<dbReference type="Proteomes" id="UP001501035">
    <property type="component" value="Unassembled WGS sequence"/>
</dbReference>